<evidence type="ECO:0000256" key="1">
    <source>
        <dbReference type="SAM" id="MobiDB-lite"/>
    </source>
</evidence>
<dbReference type="RefSeq" id="XP_009260365.1">
    <property type="nucleotide sequence ID" value="XM_009262090.1"/>
</dbReference>
<sequence length="126" mass="14251">MRHTTSIASDNGRKVLRRSALLSSWARAEPSAEAPTYSTPPMSFHGDSHFRFLDIKYQGWVIVEKILARRVSSSHENYLICGPLVSSNMTEDLEAIPESGSSWDSWPDDDFHTQQGQGTLLYSYRD</sequence>
<feature type="region of interest" description="Disordered" evidence="1">
    <location>
        <begin position="97"/>
        <end position="118"/>
    </location>
</feature>
<dbReference type="HOGENOM" id="CLU_1981718_0_0_1"/>
<dbReference type="AlphaFoldDB" id="K3UGB4"/>
<dbReference type="Proteomes" id="UP000007978">
    <property type="component" value="Chromosome 2"/>
</dbReference>
<dbReference type="OrthoDB" id="3716284at2759"/>
<evidence type="ECO:0000313" key="2">
    <source>
        <dbReference type="EMBL" id="EKJ70821.1"/>
    </source>
</evidence>
<keyword evidence="3" id="KW-1185">Reference proteome</keyword>
<protein>
    <submittedName>
        <fullName evidence="2">Uncharacterized protein</fullName>
    </submittedName>
</protein>
<name>K3UGB4_FUSPC</name>
<accession>K3UGB4</accession>
<comment type="caution">
    <text evidence="2">The sequence shown here is derived from an EMBL/GenBank/DDBJ whole genome shotgun (WGS) entry which is preliminary data.</text>
</comment>
<gene>
    <name evidence="2" type="ORF">FPSE_08973</name>
</gene>
<dbReference type="EMBL" id="AFNW01000302">
    <property type="protein sequence ID" value="EKJ70821.1"/>
    <property type="molecule type" value="Genomic_DNA"/>
</dbReference>
<evidence type="ECO:0000313" key="3">
    <source>
        <dbReference type="Proteomes" id="UP000007978"/>
    </source>
</evidence>
<proteinExistence type="predicted"/>
<reference evidence="2 3" key="1">
    <citation type="journal article" date="2012" name="PLoS Pathog.">
        <title>Comparative pathogenomics reveals horizontally acquired novel virulence genes in fungi infecting cereal hosts.</title>
        <authorList>
            <person name="Gardiner D.M."/>
            <person name="McDonald M.C."/>
            <person name="Covarelli L."/>
            <person name="Solomon P.S."/>
            <person name="Rusu A.G."/>
            <person name="Marshall M."/>
            <person name="Kazan K."/>
            <person name="Chakraborty S."/>
            <person name="McDonald B.A."/>
            <person name="Manners J.M."/>
        </authorList>
    </citation>
    <scope>NUCLEOTIDE SEQUENCE [LARGE SCALE GENOMIC DNA]</scope>
    <source>
        <strain evidence="2 3">CS3096</strain>
    </source>
</reference>
<organism evidence="2 3">
    <name type="scientific">Fusarium pseudograminearum (strain CS3096)</name>
    <name type="common">Wheat and barley crown-rot fungus</name>
    <dbReference type="NCBI Taxonomy" id="1028729"/>
    <lineage>
        <taxon>Eukaryota</taxon>
        <taxon>Fungi</taxon>
        <taxon>Dikarya</taxon>
        <taxon>Ascomycota</taxon>
        <taxon>Pezizomycotina</taxon>
        <taxon>Sordariomycetes</taxon>
        <taxon>Hypocreomycetidae</taxon>
        <taxon>Hypocreales</taxon>
        <taxon>Nectriaceae</taxon>
        <taxon>Fusarium</taxon>
    </lineage>
</organism>
<dbReference type="KEGG" id="fpu:FPSE_08973"/>
<dbReference type="GeneID" id="20367590"/>